<proteinExistence type="predicted"/>
<evidence type="ECO:0000256" key="1">
    <source>
        <dbReference type="SAM" id="SignalP"/>
    </source>
</evidence>
<dbReference type="EMBL" id="JANBOH010000021">
    <property type="protein sequence ID" value="KAJ1647716.1"/>
    <property type="molecule type" value="Genomic_DNA"/>
</dbReference>
<keyword evidence="1" id="KW-0732">Signal</keyword>
<name>A0A9W8CL34_9FUNG</name>
<protein>
    <submittedName>
        <fullName evidence="2">Uncharacterized protein</fullName>
    </submittedName>
</protein>
<accession>A0A9W8CL34</accession>
<evidence type="ECO:0000313" key="2">
    <source>
        <dbReference type="EMBL" id="KAJ1647716.1"/>
    </source>
</evidence>
<feature type="chain" id="PRO_5040773983" evidence="1">
    <location>
        <begin position="28"/>
        <end position="130"/>
    </location>
</feature>
<feature type="signal peptide" evidence="1">
    <location>
        <begin position="1"/>
        <end position="27"/>
    </location>
</feature>
<evidence type="ECO:0000313" key="3">
    <source>
        <dbReference type="Proteomes" id="UP001145021"/>
    </source>
</evidence>
<keyword evidence="3" id="KW-1185">Reference proteome</keyword>
<reference evidence="2" key="1">
    <citation type="submission" date="2022-07" db="EMBL/GenBank/DDBJ databases">
        <title>Phylogenomic reconstructions and comparative analyses of Kickxellomycotina fungi.</title>
        <authorList>
            <person name="Reynolds N.K."/>
            <person name="Stajich J.E."/>
            <person name="Barry K."/>
            <person name="Grigoriev I.V."/>
            <person name="Crous P."/>
            <person name="Smith M.E."/>
        </authorList>
    </citation>
    <scope>NUCLEOTIDE SEQUENCE</scope>
    <source>
        <strain evidence="2">NBRC 105413</strain>
    </source>
</reference>
<organism evidence="2 3">
    <name type="scientific">Coemansia asiatica</name>
    <dbReference type="NCBI Taxonomy" id="1052880"/>
    <lineage>
        <taxon>Eukaryota</taxon>
        <taxon>Fungi</taxon>
        <taxon>Fungi incertae sedis</taxon>
        <taxon>Zoopagomycota</taxon>
        <taxon>Kickxellomycotina</taxon>
        <taxon>Kickxellomycetes</taxon>
        <taxon>Kickxellales</taxon>
        <taxon>Kickxellaceae</taxon>
        <taxon>Coemansia</taxon>
    </lineage>
</organism>
<sequence length="130" mass="12360">MFFSSASVVSASSIAAAALFLALTAHGQWVPGSGSNLYYGATGMAAGYPAGTMMGGVMGGVMGGYPAQPAAAAASASAAMMFGGYANAGGYIPTGFGHGVIQGASTGGTVIQGPSGTIIVPPQSAGSIVF</sequence>
<gene>
    <name evidence="2" type="ORF">LPJ64_000894</name>
</gene>
<dbReference type="Proteomes" id="UP001145021">
    <property type="component" value="Unassembled WGS sequence"/>
</dbReference>
<dbReference type="AlphaFoldDB" id="A0A9W8CL34"/>
<comment type="caution">
    <text evidence="2">The sequence shown here is derived from an EMBL/GenBank/DDBJ whole genome shotgun (WGS) entry which is preliminary data.</text>
</comment>